<dbReference type="Pfam" id="PF01343">
    <property type="entry name" value="Peptidase_S49"/>
    <property type="match status" value="2"/>
</dbReference>
<dbReference type="NCBIfam" id="TIGR00706">
    <property type="entry name" value="SppA_dom"/>
    <property type="match status" value="1"/>
</dbReference>
<dbReference type="InterPro" id="IPR004635">
    <property type="entry name" value="Pept_S49_SppA"/>
</dbReference>
<evidence type="ECO:0000259" key="8">
    <source>
        <dbReference type="Pfam" id="PF01343"/>
    </source>
</evidence>
<dbReference type="AlphaFoldDB" id="A0A831RZ41"/>
<dbReference type="InterPro" id="IPR047272">
    <property type="entry name" value="S49_SppA_C"/>
</dbReference>
<dbReference type="SUPFAM" id="SSF52096">
    <property type="entry name" value="ClpP/crotonase"/>
    <property type="match status" value="2"/>
</dbReference>
<dbReference type="PANTHER" id="PTHR33209:SF1">
    <property type="entry name" value="PEPTIDASE S49 DOMAIN-CONTAINING PROTEIN"/>
    <property type="match status" value="1"/>
</dbReference>
<accession>A0A831RZ41</accession>
<keyword evidence="3" id="KW-0645">Protease</keyword>
<feature type="domain" description="Peptidase S49" evidence="8">
    <location>
        <begin position="127"/>
        <end position="278"/>
    </location>
</feature>
<comment type="similarity">
    <text evidence="2">Belongs to the peptidase S49 family.</text>
</comment>
<evidence type="ECO:0000256" key="3">
    <source>
        <dbReference type="ARBA" id="ARBA00022670"/>
    </source>
</evidence>
<feature type="active site" description="Nucleophile" evidence="7">
    <location>
        <position position="388"/>
    </location>
</feature>
<dbReference type="NCBIfam" id="TIGR00705">
    <property type="entry name" value="SppA_67K"/>
    <property type="match status" value="1"/>
</dbReference>
<dbReference type="GO" id="GO:0016020">
    <property type="term" value="C:membrane"/>
    <property type="evidence" value="ECO:0007669"/>
    <property type="project" value="UniProtKB-SubCell"/>
</dbReference>
<comment type="caution">
    <text evidence="9">The sequence shown here is derived from an EMBL/GenBank/DDBJ whole genome shotgun (WGS) entry which is preliminary data.</text>
</comment>
<feature type="active site" description="Proton donor/acceptor" evidence="7">
    <location>
        <position position="195"/>
    </location>
</feature>
<keyword evidence="4" id="KW-0378">Hydrolase</keyword>
<evidence type="ECO:0000256" key="6">
    <source>
        <dbReference type="ARBA" id="ARBA00023136"/>
    </source>
</evidence>
<organism evidence="9">
    <name type="scientific">Thiolapillus brandeum</name>
    <dbReference type="NCBI Taxonomy" id="1076588"/>
    <lineage>
        <taxon>Bacteria</taxon>
        <taxon>Pseudomonadati</taxon>
        <taxon>Pseudomonadota</taxon>
        <taxon>Gammaproteobacteria</taxon>
        <taxon>Chromatiales</taxon>
        <taxon>Sedimenticolaceae</taxon>
        <taxon>Thiolapillus</taxon>
    </lineage>
</organism>
<dbReference type="PIRSF" id="PIRSF001217">
    <property type="entry name" value="Protease_4_SppA"/>
    <property type="match status" value="1"/>
</dbReference>
<proteinExistence type="inferred from homology"/>
<evidence type="ECO:0000313" key="9">
    <source>
        <dbReference type="EMBL" id="HEC07420.1"/>
    </source>
</evidence>
<dbReference type="CDD" id="cd07023">
    <property type="entry name" value="S49_Sppa_N_C"/>
    <property type="match status" value="1"/>
</dbReference>
<dbReference type="GO" id="GO:0006465">
    <property type="term" value="P:signal peptide processing"/>
    <property type="evidence" value="ECO:0007669"/>
    <property type="project" value="InterPro"/>
</dbReference>
<gene>
    <name evidence="9" type="primary">sppA</name>
    <name evidence="9" type="ORF">ENJ12_11235</name>
</gene>
<dbReference type="CDD" id="cd07018">
    <property type="entry name" value="S49_SppA_67K_type"/>
    <property type="match status" value="1"/>
</dbReference>
<dbReference type="InterPro" id="IPR004634">
    <property type="entry name" value="Pept_S49_pIV"/>
</dbReference>
<dbReference type="Gene3D" id="3.90.226.10">
    <property type="entry name" value="2-enoyl-CoA Hydratase, Chain A, domain 1"/>
    <property type="match status" value="4"/>
</dbReference>
<evidence type="ECO:0000256" key="7">
    <source>
        <dbReference type="PIRSR" id="PIRSR001217-1"/>
    </source>
</evidence>
<sequence length="586" mass="64433">MKSFLKTVFASFTGMILVLLVLAVLIGTMLTAKETPQPIEDKTLLTLNLGVPIVDRQPRQKFASVIRGALQDRKSDRQSLRAVVTALRKAAKDDRISGLYIKGNVVRDGYASGWAALKEVRKAIEAFKASGKPVITWQESLDEATLYVVSTADRLVLNPLGLLEFNGFASEVPYFRNAFEKYGIDVQVSRVGKYKSAVEPFLLDHMSEENREQLDMLLNDLFDEVVAAVANSRNLPVSSLHELAQKEAVVEADQALKRGLVTAVGYYDVVREKLEALTGTEAGKAIENQKSVSDYFATLTKDDKAKDKLAVIYAEGDIISGSDKDQVSGDYIASLLRKARTDDDVKAVVLRVNSPGGSASASDIIQRETILLAKKKPLVISMGAVAASGGYWISAYGDEIYAEPNTITGSIGVFGLFLNVQKLVNELGVKVEVARTAPAADVFSLFRPKTPQEMAIIQKFIDHIYAEFLDKVAEGRKLDRAAVHEIAQGRVWSGKRALELGLVDKLGGLEDAMASAAKRANLDSYAVEEYQKEGTLLEELMKEMGMEVQLRQNPLVDTTWKQVQYLLSLTDAKGIYARMPYDLIIH</sequence>
<comment type="subcellular location">
    <subcellularLocation>
        <location evidence="1">Membrane</location>
    </subcellularLocation>
</comment>
<feature type="domain" description="Peptidase S49" evidence="8">
    <location>
        <begin position="372"/>
        <end position="522"/>
    </location>
</feature>
<protein>
    <submittedName>
        <fullName evidence="9">Signal peptide peptidase SppA</fullName>
    </submittedName>
</protein>
<evidence type="ECO:0000256" key="2">
    <source>
        <dbReference type="ARBA" id="ARBA00008683"/>
    </source>
</evidence>
<dbReference type="InterPro" id="IPR047217">
    <property type="entry name" value="S49_SppA_67K_type_N"/>
</dbReference>
<reference evidence="9" key="1">
    <citation type="journal article" date="2020" name="mSystems">
        <title>Genome- and Community-Level Interaction Insights into Carbon Utilization and Element Cycling Functions of Hydrothermarchaeota in Hydrothermal Sediment.</title>
        <authorList>
            <person name="Zhou Z."/>
            <person name="Liu Y."/>
            <person name="Xu W."/>
            <person name="Pan J."/>
            <person name="Luo Z.H."/>
            <person name="Li M."/>
        </authorList>
    </citation>
    <scope>NUCLEOTIDE SEQUENCE [LARGE SCALE GENOMIC DNA]</scope>
    <source>
        <strain evidence="9">HyVt-458</strain>
    </source>
</reference>
<keyword evidence="6" id="KW-0472">Membrane</keyword>
<dbReference type="Proteomes" id="UP000886339">
    <property type="component" value="Unassembled WGS sequence"/>
</dbReference>
<evidence type="ECO:0000256" key="5">
    <source>
        <dbReference type="ARBA" id="ARBA00022825"/>
    </source>
</evidence>
<name>A0A831RZ41_9GAMM</name>
<keyword evidence="5" id="KW-0720">Serine protease</keyword>
<dbReference type="EMBL" id="DRLF01000389">
    <property type="protein sequence ID" value="HEC07420.1"/>
    <property type="molecule type" value="Genomic_DNA"/>
</dbReference>
<evidence type="ECO:0000256" key="1">
    <source>
        <dbReference type="ARBA" id="ARBA00004370"/>
    </source>
</evidence>
<dbReference type="GO" id="GO:0008236">
    <property type="term" value="F:serine-type peptidase activity"/>
    <property type="evidence" value="ECO:0007669"/>
    <property type="project" value="UniProtKB-KW"/>
</dbReference>
<evidence type="ECO:0000256" key="4">
    <source>
        <dbReference type="ARBA" id="ARBA00022801"/>
    </source>
</evidence>
<dbReference type="InterPro" id="IPR029045">
    <property type="entry name" value="ClpP/crotonase-like_dom_sf"/>
</dbReference>
<dbReference type="InterPro" id="IPR002142">
    <property type="entry name" value="Peptidase_S49"/>
</dbReference>
<dbReference type="PANTHER" id="PTHR33209">
    <property type="entry name" value="PROTEASE 4"/>
    <property type="match status" value="1"/>
</dbReference>